<name>A0AAP0P9S0_9MAGN</name>
<dbReference type="EMBL" id="JBBNAF010000006">
    <property type="protein sequence ID" value="KAK9136162.1"/>
    <property type="molecule type" value="Genomic_DNA"/>
</dbReference>
<keyword evidence="2" id="KW-1185">Reference proteome</keyword>
<evidence type="ECO:0000313" key="1">
    <source>
        <dbReference type="EMBL" id="KAK9136162.1"/>
    </source>
</evidence>
<dbReference type="AlphaFoldDB" id="A0AAP0P9S0"/>
<accession>A0AAP0P9S0</accession>
<evidence type="ECO:0008006" key="3">
    <source>
        <dbReference type="Google" id="ProtNLM"/>
    </source>
</evidence>
<dbReference type="Proteomes" id="UP001420932">
    <property type="component" value="Unassembled WGS sequence"/>
</dbReference>
<gene>
    <name evidence="1" type="ORF">Syun_015492</name>
</gene>
<reference evidence="1 2" key="1">
    <citation type="submission" date="2024-01" db="EMBL/GenBank/DDBJ databases">
        <title>Genome assemblies of Stephania.</title>
        <authorList>
            <person name="Yang L."/>
        </authorList>
    </citation>
    <scope>NUCLEOTIDE SEQUENCE [LARGE SCALE GENOMIC DNA]</scope>
    <source>
        <strain evidence="1">YNDBR</strain>
        <tissue evidence="1">Leaf</tissue>
    </source>
</reference>
<sequence>MGFFFLLIKIELHQELALSQYLFTLVMDELNIHIQEDILLCTLFADDIVLVDETKDGVNRKFRTLEEYITI</sequence>
<proteinExistence type="predicted"/>
<evidence type="ECO:0000313" key="2">
    <source>
        <dbReference type="Proteomes" id="UP001420932"/>
    </source>
</evidence>
<organism evidence="1 2">
    <name type="scientific">Stephania yunnanensis</name>
    <dbReference type="NCBI Taxonomy" id="152371"/>
    <lineage>
        <taxon>Eukaryota</taxon>
        <taxon>Viridiplantae</taxon>
        <taxon>Streptophyta</taxon>
        <taxon>Embryophyta</taxon>
        <taxon>Tracheophyta</taxon>
        <taxon>Spermatophyta</taxon>
        <taxon>Magnoliopsida</taxon>
        <taxon>Ranunculales</taxon>
        <taxon>Menispermaceae</taxon>
        <taxon>Menispermoideae</taxon>
        <taxon>Cissampelideae</taxon>
        <taxon>Stephania</taxon>
    </lineage>
</organism>
<comment type="caution">
    <text evidence="1">The sequence shown here is derived from an EMBL/GenBank/DDBJ whole genome shotgun (WGS) entry which is preliminary data.</text>
</comment>
<protein>
    <recommendedName>
        <fullName evidence="3">Reverse transcriptase domain-containing protein</fullName>
    </recommendedName>
</protein>